<sequence length="299" mass="35094">MINFKSDLLELMLNNSEQVFSLKHKELELIESYINSFGTEETIPPISQLKDKEKLEEYYSYLSFLKYKDDIKDLAFRIQNLPPNKLLSFVSQLFDLDQEPITIYLTPIGNPIGEAYVRNVDGRFVAFVNLSAIMRYSNNSDERIAKLIPVLEHEIFHILFGRFYTHSSYWKIYQKDLTQLKKAKLLILDEGIGHFIGDRVKIEEYLDTRYEILRKTFINYQKVINKLTQGDLPLDEAKKLFIKGIAGPYFEKYFAIPGMIAVHIIYKEYEIEGIKRCLKDMSFFEECGLKKLNILFQSS</sequence>
<dbReference type="KEGG" id="aft:BBF96_15465"/>
<dbReference type="OrthoDB" id="7279501at2"/>
<dbReference type="Pfam" id="PF18958">
    <property type="entry name" value="DUF5700"/>
    <property type="match status" value="1"/>
</dbReference>
<name>A0A3S9T285_9FIRM</name>
<evidence type="ECO:0008006" key="3">
    <source>
        <dbReference type="Google" id="ProtNLM"/>
    </source>
</evidence>
<proteinExistence type="predicted"/>
<reference evidence="1 2" key="1">
    <citation type="submission" date="2016-07" db="EMBL/GenBank/DDBJ databases">
        <title>Genome and transcriptome analysis of iron-reducing fermentative bacteria Anoxybacter fermentans.</title>
        <authorList>
            <person name="Zeng X."/>
            <person name="Shao Z."/>
        </authorList>
    </citation>
    <scope>NUCLEOTIDE SEQUENCE [LARGE SCALE GENOMIC DNA]</scope>
    <source>
        <strain evidence="1 2">DY22613</strain>
    </source>
</reference>
<dbReference type="InterPro" id="IPR043754">
    <property type="entry name" value="DUF5700"/>
</dbReference>
<dbReference type="RefSeq" id="WP_127018014.1">
    <property type="nucleotide sequence ID" value="NZ_CP016379.1"/>
</dbReference>
<dbReference type="Proteomes" id="UP000267250">
    <property type="component" value="Chromosome"/>
</dbReference>
<evidence type="ECO:0000313" key="2">
    <source>
        <dbReference type="Proteomes" id="UP000267250"/>
    </source>
</evidence>
<accession>A0A3S9T285</accession>
<dbReference type="EMBL" id="CP016379">
    <property type="protein sequence ID" value="AZR74648.1"/>
    <property type="molecule type" value="Genomic_DNA"/>
</dbReference>
<keyword evidence="2" id="KW-1185">Reference proteome</keyword>
<dbReference type="AlphaFoldDB" id="A0A3S9T285"/>
<organism evidence="1 2">
    <name type="scientific">Anoxybacter fermentans</name>
    <dbReference type="NCBI Taxonomy" id="1323375"/>
    <lineage>
        <taxon>Bacteria</taxon>
        <taxon>Bacillati</taxon>
        <taxon>Bacillota</taxon>
        <taxon>Clostridia</taxon>
        <taxon>Halanaerobiales</taxon>
        <taxon>Anoxybacter</taxon>
    </lineage>
</organism>
<protein>
    <recommendedName>
        <fullName evidence="3">DUF2268 domain-containing protein</fullName>
    </recommendedName>
</protein>
<gene>
    <name evidence="1" type="ORF">BBF96_15465</name>
</gene>
<evidence type="ECO:0000313" key="1">
    <source>
        <dbReference type="EMBL" id="AZR74648.1"/>
    </source>
</evidence>